<accession>A0AAW2JKH6</accession>
<dbReference type="Gene3D" id="3.40.50.1000">
    <property type="entry name" value="HAD superfamily/HAD-like"/>
    <property type="match status" value="1"/>
</dbReference>
<proteinExistence type="predicted"/>
<comment type="caution">
    <text evidence="1">The sequence shown here is derived from an EMBL/GenBank/DDBJ whole genome shotgun (WGS) entry which is preliminary data.</text>
</comment>
<dbReference type="PANTHER" id="PTHR19288:SF25">
    <property type="entry name" value="PHOSPHATIDYLGLYCEROPHOSPHATASE GEP4, MITOCHONDRIAL"/>
    <property type="match status" value="1"/>
</dbReference>
<dbReference type="PANTHER" id="PTHR19288">
    <property type="entry name" value="4-NITROPHENYLPHOSPHATASE-RELATED"/>
    <property type="match status" value="1"/>
</dbReference>
<protein>
    <submittedName>
        <fullName evidence="1">Uncharacterized protein</fullName>
    </submittedName>
</protein>
<dbReference type="InterPro" id="IPR036412">
    <property type="entry name" value="HAD-like_sf"/>
</dbReference>
<dbReference type="GO" id="GO:0008962">
    <property type="term" value="F:phosphatidylglycerophosphatase activity"/>
    <property type="evidence" value="ECO:0007669"/>
    <property type="project" value="InterPro"/>
</dbReference>
<dbReference type="AlphaFoldDB" id="A0AAW2JKH6"/>
<dbReference type="Pfam" id="PF09419">
    <property type="entry name" value="PGP_phosphatase"/>
    <property type="match status" value="1"/>
</dbReference>
<dbReference type="InterPro" id="IPR027706">
    <property type="entry name" value="PGP_Pase"/>
</dbReference>
<gene>
    <name evidence="1" type="ORF">Sradi_6899700</name>
</gene>
<reference evidence="1" key="1">
    <citation type="submission" date="2020-06" db="EMBL/GenBank/DDBJ databases">
        <authorList>
            <person name="Li T."/>
            <person name="Hu X."/>
            <person name="Zhang T."/>
            <person name="Song X."/>
            <person name="Zhang H."/>
            <person name="Dai N."/>
            <person name="Sheng W."/>
            <person name="Hou X."/>
            <person name="Wei L."/>
        </authorList>
    </citation>
    <scope>NUCLEOTIDE SEQUENCE</scope>
    <source>
        <strain evidence="1">G02</strain>
        <tissue evidence="1">Leaf</tissue>
    </source>
</reference>
<dbReference type="InterPro" id="IPR023214">
    <property type="entry name" value="HAD_sf"/>
</dbReference>
<name>A0AAW2JKH6_SESRA</name>
<evidence type="ECO:0000313" key="1">
    <source>
        <dbReference type="EMBL" id="KAL0294191.1"/>
    </source>
</evidence>
<organism evidence="1">
    <name type="scientific">Sesamum radiatum</name>
    <name type="common">Black benniseed</name>
    <dbReference type="NCBI Taxonomy" id="300843"/>
    <lineage>
        <taxon>Eukaryota</taxon>
        <taxon>Viridiplantae</taxon>
        <taxon>Streptophyta</taxon>
        <taxon>Embryophyta</taxon>
        <taxon>Tracheophyta</taxon>
        <taxon>Spermatophyta</taxon>
        <taxon>Magnoliopsida</taxon>
        <taxon>eudicotyledons</taxon>
        <taxon>Gunneridae</taxon>
        <taxon>Pentapetalae</taxon>
        <taxon>asterids</taxon>
        <taxon>lamiids</taxon>
        <taxon>Lamiales</taxon>
        <taxon>Pedaliaceae</taxon>
        <taxon>Sesamum</taxon>
    </lineage>
</organism>
<feature type="non-terminal residue" evidence="1">
    <location>
        <position position="111"/>
    </location>
</feature>
<sequence>MAERLSIAPSINKPVIVRVRQMLGLYEYDPDGRKAGALEDAQLESITSAQEVKKPAGTAEEVERHFGCESARLIMVGDRPFTDIVYGNRNAFFTILTEPLSLAEEPLIVRQ</sequence>
<dbReference type="GO" id="GO:0005737">
    <property type="term" value="C:cytoplasm"/>
    <property type="evidence" value="ECO:0007669"/>
    <property type="project" value="TreeGrafter"/>
</dbReference>
<dbReference type="SUPFAM" id="SSF56784">
    <property type="entry name" value="HAD-like"/>
    <property type="match status" value="1"/>
</dbReference>
<dbReference type="EMBL" id="JACGWJ010000213">
    <property type="protein sequence ID" value="KAL0294191.1"/>
    <property type="molecule type" value="Genomic_DNA"/>
</dbReference>
<reference evidence="1" key="2">
    <citation type="journal article" date="2024" name="Plant">
        <title>Genomic evolution and insights into agronomic trait innovations of Sesamum species.</title>
        <authorList>
            <person name="Miao H."/>
            <person name="Wang L."/>
            <person name="Qu L."/>
            <person name="Liu H."/>
            <person name="Sun Y."/>
            <person name="Le M."/>
            <person name="Wang Q."/>
            <person name="Wei S."/>
            <person name="Zheng Y."/>
            <person name="Lin W."/>
            <person name="Duan Y."/>
            <person name="Cao H."/>
            <person name="Xiong S."/>
            <person name="Wang X."/>
            <person name="Wei L."/>
            <person name="Li C."/>
            <person name="Ma Q."/>
            <person name="Ju M."/>
            <person name="Zhao R."/>
            <person name="Li G."/>
            <person name="Mu C."/>
            <person name="Tian Q."/>
            <person name="Mei H."/>
            <person name="Zhang T."/>
            <person name="Gao T."/>
            <person name="Zhang H."/>
        </authorList>
    </citation>
    <scope>NUCLEOTIDE SEQUENCE</scope>
    <source>
        <strain evidence="1">G02</strain>
    </source>
</reference>